<dbReference type="InterPro" id="IPR002083">
    <property type="entry name" value="MATH/TRAF_dom"/>
</dbReference>
<dbReference type="SUPFAM" id="SSF54695">
    <property type="entry name" value="POZ domain"/>
    <property type="match status" value="1"/>
</dbReference>
<proteinExistence type="inferred from homology"/>
<keyword evidence="6" id="KW-1185">Reference proteome</keyword>
<dbReference type="SMART" id="SM00225">
    <property type="entry name" value="BTB"/>
    <property type="match status" value="1"/>
</dbReference>
<comment type="pathway">
    <text evidence="1">Protein modification; protein ubiquitination.</text>
</comment>
<dbReference type="PROSITE" id="PS50097">
    <property type="entry name" value="BTB"/>
    <property type="match status" value="1"/>
</dbReference>
<dbReference type="PROSITE" id="PS50144">
    <property type="entry name" value="MATH"/>
    <property type="match status" value="1"/>
</dbReference>
<protein>
    <recommendedName>
        <fullName evidence="7">BTB domain-containing protein</fullName>
    </recommendedName>
</protein>
<dbReference type="Proteomes" id="UP000479710">
    <property type="component" value="Unassembled WGS sequence"/>
</dbReference>
<dbReference type="InterPro" id="IPR045005">
    <property type="entry name" value="BPM1-6"/>
</dbReference>
<dbReference type="Pfam" id="PF22486">
    <property type="entry name" value="MATH_2"/>
    <property type="match status" value="1"/>
</dbReference>
<feature type="domain" description="MATH" evidence="4">
    <location>
        <begin position="48"/>
        <end position="105"/>
    </location>
</feature>
<evidence type="ECO:0000313" key="6">
    <source>
        <dbReference type="Proteomes" id="UP000479710"/>
    </source>
</evidence>
<dbReference type="Pfam" id="PF24570">
    <property type="entry name" value="BACK_BPM_SPOP"/>
    <property type="match status" value="1"/>
</dbReference>
<dbReference type="Pfam" id="PF00651">
    <property type="entry name" value="BTB"/>
    <property type="match status" value="1"/>
</dbReference>
<dbReference type="GO" id="GO:0016567">
    <property type="term" value="P:protein ubiquitination"/>
    <property type="evidence" value="ECO:0007669"/>
    <property type="project" value="InterPro"/>
</dbReference>
<dbReference type="InterPro" id="IPR056423">
    <property type="entry name" value="BACK_BPM_SPOP"/>
</dbReference>
<comment type="similarity">
    <text evidence="2">Belongs to the Tdpoz family.</text>
</comment>
<dbReference type="AlphaFoldDB" id="A0A6G1CJZ7"/>
<dbReference type="OrthoDB" id="694498at2759"/>
<comment type="caution">
    <text evidence="5">The sequence shown here is derived from an EMBL/GenBank/DDBJ whole genome shotgun (WGS) entry which is preliminary data.</text>
</comment>
<reference evidence="5 6" key="1">
    <citation type="submission" date="2019-11" db="EMBL/GenBank/DDBJ databases">
        <title>Whole genome sequence of Oryza granulata.</title>
        <authorList>
            <person name="Li W."/>
        </authorList>
    </citation>
    <scope>NUCLEOTIDE SEQUENCE [LARGE SCALE GENOMIC DNA]</scope>
    <source>
        <strain evidence="6">cv. Menghai</strain>
        <tissue evidence="5">Leaf</tissue>
    </source>
</reference>
<accession>A0A6G1CJZ7</accession>
<sequence>MQHWLPIVCTWLTGGPTTLMSRRRHISDIFHMEAVPISVSTCTTPALHGQHSFMVSDYSLNMGLGLGEFIRSKTFNVGGFDWSIRYYPDGVKRRCEKYISVFLELMTQGAKEISQACTYGWEKFIERTTLEASAELLVLDRITIECHIIVLKEGPLVSGVDVSPPTMIPPSKLSDDFGKLLESKEEADITFLVMGEAFPAHKVVLIARSPVFKALLCGSMMEHGASHITVEEMEPIVFKALLHFIYTDSLMPLDNCNANELMRHLLHAADRYGIERLKAICEMKLCMDIDVERVIITLLLADQHQCNMLKQACISFLATPNTMKKVIGTPEYDQLKSLYPRLLIEILESVCTIPKP</sequence>
<dbReference type="CDD" id="cd00121">
    <property type="entry name" value="MATH"/>
    <property type="match status" value="1"/>
</dbReference>
<organism evidence="5 6">
    <name type="scientific">Oryza meyeriana var. granulata</name>
    <dbReference type="NCBI Taxonomy" id="110450"/>
    <lineage>
        <taxon>Eukaryota</taxon>
        <taxon>Viridiplantae</taxon>
        <taxon>Streptophyta</taxon>
        <taxon>Embryophyta</taxon>
        <taxon>Tracheophyta</taxon>
        <taxon>Spermatophyta</taxon>
        <taxon>Magnoliopsida</taxon>
        <taxon>Liliopsida</taxon>
        <taxon>Poales</taxon>
        <taxon>Poaceae</taxon>
        <taxon>BOP clade</taxon>
        <taxon>Oryzoideae</taxon>
        <taxon>Oryzeae</taxon>
        <taxon>Oryzinae</taxon>
        <taxon>Oryza</taxon>
        <taxon>Oryza meyeriana</taxon>
    </lineage>
</organism>
<evidence type="ECO:0000256" key="2">
    <source>
        <dbReference type="ARBA" id="ARBA00010846"/>
    </source>
</evidence>
<dbReference type="Gene3D" id="3.30.710.10">
    <property type="entry name" value="Potassium Channel Kv1.1, Chain A"/>
    <property type="match status" value="1"/>
</dbReference>
<dbReference type="InterPro" id="IPR011333">
    <property type="entry name" value="SKP1/BTB/POZ_sf"/>
</dbReference>
<dbReference type="EMBL" id="SPHZ02000009">
    <property type="protein sequence ID" value="KAF0900466.1"/>
    <property type="molecule type" value="Genomic_DNA"/>
</dbReference>
<dbReference type="InterPro" id="IPR000210">
    <property type="entry name" value="BTB/POZ_dom"/>
</dbReference>
<dbReference type="PANTHER" id="PTHR26379:SF441">
    <property type="entry name" value="BTB DOMAIN-CONTAINING PROTEIN"/>
    <property type="match status" value="1"/>
</dbReference>
<evidence type="ECO:0008006" key="7">
    <source>
        <dbReference type="Google" id="ProtNLM"/>
    </source>
</evidence>
<feature type="domain" description="BTB" evidence="3">
    <location>
        <begin position="187"/>
        <end position="254"/>
    </location>
</feature>
<dbReference type="PANTHER" id="PTHR26379">
    <property type="entry name" value="BTB/POZ AND MATH DOMAIN-CONTAINING PROTEIN 1"/>
    <property type="match status" value="1"/>
</dbReference>
<evidence type="ECO:0000259" key="4">
    <source>
        <dbReference type="PROSITE" id="PS50144"/>
    </source>
</evidence>
<evidence type="ECO:0000313" key="5">
    <source>
        <dbReference type="EMBL" id="KAF0900466.1"/>
    </source>
</evidence>
<gene>
    <name evidence="5" type="ORF">E2562_032074</name>
</gene>
<name>A0A6G1CJZ7_9ORYZ</name>
<dbReference type="InterPro" id="IPR008974">
    <property type="entry name" value="TRAF-like"/>
</dbReference>
<dbReference type="Gene3D" id="2.60.210.10">
    <property type="entry name" value="Apoptosis, Tumor Necrosis Factor Receptor Associated Protein 2, Chain A"/>
    <property type="match status" value="1"/>
</dbReference>
<dbReference type="SUPFAM" id="SSF49599">
    <property type="entry name" value="TRAF domain-like"/>
    <property type="match status" value="1"/>
</dbReference>
<evidence type="ECO:0000259" key="3">
    <source>
        <dbReference type="PROSITE" id="PS50097"/>
    </source>
</evidence>
<dbReference type="Gene3D" id="1.25.40.420">
    <property type="match status" value="1"/>
</dbReference>
<evidence type="ECO:0000256" key="1">
    <source>
        <dbReference type="ARBA" id="ARBA00004906"/>
    </source>
</evidence>